<dbReference type="Gene3D" id="3.40.50.720">
    <property type="entry name" value="NAD(P)-binding Rossmann-like Domain"/>
    <property type="match status" value="1"/>
</dbReference>
<evidence type="ECO:0000313" key="5">
    <source>
        <dbReference type="Proteomes" id="UP000268829"/>
    </source>
</evidence>
<dbReference type="PANTHER" id="PTHR44196">
    <property type="entry name" value="DEHYDROGENASE/REDUCTASE SDR FAMILY MEMBER 7B"/>
    <property type="match status" value="1"/>
</dbReference>
<dbReference type="Proteomes" id="UP000268829">
    <property type="component" value="Unassembled WGS sequence"/>
</dbReference>
<evidence type="ECO:0000256" key="1">
    <source>
        <dbReference type="ARBA" id="ARBA00006484"/>
    </source>
</evidence>
<reference evidence="4 5" key="1">
    <citation type="submission" date="2018-10" db="EMBL/GenBank/DDBJ databases">
        <title>Phylogenomics of Brevibacillus.</title>
        <authorList>
            <person name="Dunlap C."/>
        </authorList>
    </citation>
    <scope>NUCLEOTIDE SEQUENCE [LARGE SCALE GENOMIC DNA]</scope>
    <source>
        <strain evidence="4 5">DSM 100115</strain>
    </source>
</reference>
<dbReference type="GO" id="GO:0008206">
    <property type="term" value="P:bile acid metabolic process"/>
    <property type="evidence" value="ECO:0007669"/>
    <property type="project" value="UniProtKB-ARBA"/>
</dbReference>
<keyword evidence="2" id="KW-0560">Oxidoreductase</keyword>
<dbReference type="CDD" id="cd05233">
    <property type="entry name" value="SDR_c"/>
    <property type="match status" value="1"/>
</dbReference>
<dbReference type="PANTHER" id="PTHR44196:SF1">
    <property type="entry name" value="DEHYDROGENASE_REDUCTASE SDR FAMILY MEMBER 7B"/>
    <property type="match status" value="1"/>
</dbReference>
<dbReference type="FunFam" id="3.40.50.720:FF:000084">
    <property type="entry name" value="Short-chain dehydrogenase reductase"/>
    <property type="match status" value="1"/>
</dbReference>
<keyword evidence="5" id="KW-1185">Reference proteome</keyword>
<protein>
    <submittedName>
        <fullName evidence="4">SDR family oxidoreductase</fullName>
    </submittedName>
</protein>
<dbReference type="Pfam" id="PF00106">
    <property type="entry name" value="adh_short"/>
    <property type="match status" value="1"/>
</dbReference>
<name>A0A3M8AJW5_9BACL</name>
<dbReference type="InterPro" id="IPR036291">
    <property type="entry name" value="NAD(P)-bd_dom_sf"/>
</dbReference>
<dbReference type="GO" id="GO:0016020">
    <property type="term" value="C:membrane"/>
    <property type="evidence" value="ECO:0007669"/>
    <property type="project" value="TreeGrafter"/>
</dbReference>
<dbReference type="RefSeq" id="WP_122906931.1">
    <property type="nucleotide sequence ID" value="NZ_RHHS01000073.1"/>
</dbReference>
<dbReference type="EMBL" id="RHHS01000073">
    <property type="protein sequence ID" value="RNB50897.1"/>
    <property type="molecule type" value="Genomic_DNA"/>
</dbReference>
<dbReference type="OrthoDB" id="9803333at2"/>
<comment type="caution">
    <text evidence="4">The sequence shown here is derived from an EMBL/GenBank/DDBJ whole genome shotgun (WGS) entry which is preliminary data.</text>
</comment>
<dbReference type="SUPFAM" id="SSF51735">
    <property type="entry name" value="NAD(P)-binding Rossmann-fold domains"/>
    <property type="match status" value="1"/>
</dbReference>
<dbReference type="AlphaFoldDB" id="A0A3M8AJW5"/>
<dbReference type="PROSITE" id="PS00061">
    <property type="entry name" value="ADH_SHORT"/>
    <property type="match status" value="1"/>
</dbReference>
<dbReference type="InterPro" id="IPR002347">
    <property type="entry name" value="SDR_fam"/>
</dbReference>
<organism evidence="4 5">
    <name type="scientific">Brevibacillus gelatini</name>
    <dbReference type="NCBI Taxonomy" id="1655277"/>
    <lineage>
        <taxon>Bacteria</taxon>
        <taxon>Bacillati</taxon>
        <taxon>Bacillota</taxon>
        <taxon>Bacilli</taxon>
        <taxon>Bacillales</taxon>
        <taxon>Paenibacillaceae</taxon>
        <taxon>Brevibacillus</taxon>
    </lineage>
</organism>
<evidence type="ECO:0000313" key="4">
    <source>
        <dbReference type="EMBL" id="RNB50897.1"/>
    </source>
</evidence>
<dbReference type="PRINTS" id="PR00081">
    <property type="entry name" value="GDHRDH"/>
</dbReference>
<gene>
    <name evidence="4" type="ORF">EDM57_22650</name>
</gene>
<sequence length="239" mass="25561">MIDFRQLNGKTIAITGASKGIGKATAMLLDQLGANLVLGARNETELKAMASQMSTNPLVMSLDVTDESSVRRFADQAVFRYGKVDALINCAGVCMFHSSLTMDTEDFDRMIAVNLRGTFLSCKHFGQHMVQNHKGRMINVVSIAGTTALPGCGGYSASKFGVLGLTKVLQAELRGQGVQVTAVLPGAVHTPLWDSIEPKPDTSQMIPVDSLAKHIVYLLCQPDGAAIDEITIMPPLGIL</sequence>
<evidence type="ECO:0000256" key="3">
    <source>
        <dbReference type="RuleBase" id="RU000363"/>
    </source>
</evidence>
<dbReference type="PRINTS" id="PR00080">
    <property type="entry name" value="SDRFAMILY"/>
</dbReference>
<proteinExistence type="inferred from homology"/>
<dbReference type="GO" id="GO:0016491">
    <property type="term" value="F:oxidoreductase activity"/>
    <property type="evidence" value="ECO:0007669"/>
    <property type="project" value="UniProtKB-KW"/>
</dbReference>
<dbReference type="InterPro" id="IPR020904">
    <property type="entry name" value="Sc_DH/Rdtase_CS"/>
</dbReference>
<comment type="similarity">
    <text evidence="1 3">Belongs to the short-chain dehydrogenases/reductases (SDR) family.</text>
</comment>
<evidence type="ECO:0000256" key="2">
    <source>
        <dbReference type="ARBA" id="ARBA00023002"/>
    </source>
</evidence>
<accession>A0A3M8AJW5</accession>